<protein>
    <recommendedName>
        <fullName evidence="10">Succinate dehydrogenase cytochrome b560 subunit, mitochondrial</fullName>
    </recommendedName>
</protein>
<dbReference type="GO" id="GO:0006099">
    <property type="term" value="P:tricarboxylic acid cycle"/>
    <property type="evidence" value="ECO:0007669"/>
    <property type="project" value="InterPro"/>
</dbReference>
<dbReference type="SUPFAM" id="SSF81343">
    <property type="entry name" value="Fumarate reductase respiratory complex transmembrane subunits"/>
    <property type="match status" value="1"/>
</dbReference>
<accession>A0AAW2I1E9</accession>
<dbReference type="GO" id="GO:0046872">
    <property type="term" value="F:metal ion binding"/>
    <property type="evidence" value="ECO:0007669"/>
    <property type="project" value="UniProtKB-KW"/>
</dbReference>
<dbReference type="Gene3D" id="1.20.1300.10">
    <property type="entry name" value="Fumarate reductase/succinate dehydrogenase, transmembrane subunit"/>
    <property type="match status" value="1"/>
</dbReference>
<evidence type="ECO:0000256" key="4">
    <source>
        <dbReference type="ARBA" id="ARBA00022723"/>
    </source>
</evidence>
<dbReference type="GO" id="GO:0009055">
    <property type="term" value="F:electron transfer activity"/>
    <property type="evidence" value="ECO:0007669"/>
    <property type="project" value="InterPro"/>
</dbReference>
<keyword evidence="7 8" id="KW-0472">Membrane</keyword>
<reference evidence="9" key="1">
    <citation type="journal article" date="2024" name="Gigascience">
        <title>Chromosome-level genome of the poultry shaft louse Menopon gallinae provides insight into the host-switching and adaptive evolution of parasitic lice.</title>
        <authorList>
            <person name="Xu Y."/>
            <person name="Ma L."/>
            <person name="Liu S."/>
            <person name="Liang Y."/>
            <person name="Liu Q."/>
            <person name="He Z."/>
            <person name="Tian L."/>
            <person name="Duan Y."/>
            <person name="Cai W."/>
            <person name="Li H."/>
            <person name="Song F."/>
        </authorList>
    </citation>
    <scope>NUCLEOTIDE SEQUENCE</scope>
    <source>
        <strain evidence="9">Cailab_2023a</strain>
    </source>
</reference>
<comment type="subcellular location">
    <subcellularLocation>
        <location evidence="1">Membrane</location>
        <topology evidence="1">Multi-pass membrane protein</topology>
    </subcellularLocation>
</comment>
<dbReference type="InterPro" id="IPR034804">
    <property type="entry name" value="SQR/QFR_C/D"/>
</dbReference>
<dbReference type="Pfam" id="PF01127">
    <property type="entry name" value="Sdh_cyt"/>
    <property type="match status" value="1"/>
</dbReference>
<feature type="transmembrane region" description="Helical" evidence="8">
    <location>
        <begin position="151"/>
        <end position="170"/>
    </location>
</feature>
<comment type="caution">
    <text evidence="9">The sequence shown here is derived from an EMBL/GenBank/DDBJ whole genome shotgun (WGS) entry which is preliminary data.</text>
</comment>
<evidence type="ECO:0000256" key="6">
    <source>
        <dbReference type="ARBA" id="ARBA00023004"/>
    </source>
</evidence>
<dbReference type="InterPro" id="IPR000701">
    <property type="entry name" value="SuccDH_FuR_B_TM-su"/>
</dbReference>
<name>A0AAW2I1E9_9NEOP</name>
<gene>
    <name evidence="9" type="ORF">PYX00_003358</name>
</gene>
<feature type="transmembrane region" description="Helical" evidence="8">
    <location>
        <begin position="109"/>
        <end position="131"/>
    </location>
</feature>
<organism evidence="9">
    <name type="scientific">Menopon gallinae</name>
    <name type="common">poultry shaft louse</name>
    <dbReference type="NCBI Taxonomy" id="328185"/>
    <lineage>
        <taxon>Eukaryota</taxon>
        <taxon>Metazoa</taxon>
        <taxon>Ecdysozoa</taxon>
        <taxon>Arthropoda</taxon>
        <taxon>Hexapoda</taxon>
        <taxon>Insecta</taxon>
        <taxon>Pterygota</taxon>
        <taxon>Neoptera</taxon>
        <taxon>Paraneoptera</taxon>
        <taxon>Psocodea</taxon>
        <taxon>Troctomorpha</taxon>
        <taxon>Phthiraptera</taxon>
        <taxon>Amblycera</taxon>
        <taxon>Menoponidae</taxon>
        <taxon>Menopon</taxon>
    </lineage>
</organism>
<dbReference type="PANTHER" id="PTHR10978:SF5">
    <property type="entry name" value="SUCCINATE DEHYDROGENASE CYTOCHROME B560 SUBUNIT, MITOCHONDRIAL"/>
    <property type="match status" value="1"/>
</dbReference>
<dbReference type="GO" id="GO:0016020">
    <property type="term" value="C:membrane"/>
    <property type="evidence" value="ECO:0007669"/>
    <property type="project" value="UniProtKB-SubCell"/>
</dbReference>
<evidence type="ECO:0000313" key="9">
    <source>
        <dbReference type="EMBL" id="KAL0275538.1"/>
    </source>
</evidence>
<evidence type="ECO:0000256" key="5">
    <source>
        <dbReference type="ARBA" id="ARBA00022989"/>
    </source>
</evidence>
<keyword evidence="5 8" id="KW-1133">Transmembrane helix</keyword>
<evidence type="ECO:0000256" key="1">
    <source>
        <dbReference type="ARBA" id="ARBA00004141"/>
    </source>
</evidence>
<keyword evidence="6" id="KW-0408">Iron</keyword>
<dbReference type="GO" id="GO:0006121">
    <property type="term" value="P:mitochondrial electron transport, succinate to ubiquinone"/>
    <property type="evidence" value="ECO:0007669"/>
    <property type="project" value="TreeGrafter"/>
</dbReference>
<keyword evidence="2" id="KW-0349">Heme</keyword>
<evidence type="ECO:0008006" key="10">
    <source>
        <dbReference type="Google" id="ProtNLM"/>
    </source>
</evidence>
<proteinExistence type="predicted"/>
<dbReference type="CDD" id="cd03499">
    <property type="entry name" value="SQR_TypeC_SdhC"/>
    <property type="match status" value="1"/>
</dbReference>
<evidence type="ECO:0000256" key="3">
    <source>
        <dbReference type="ARBA" id="ARBA00022692"/>
    </source>
</evidence>
<dbReference type="AlphaFoldDB" id="A0AAW2I1E9"/>
<sequence>MALCIRLCQRGRLGLPGIRTISFTPICRKVTLEPKQYVPPAVEGHDQKNMRLGRPQSPHMTIYKFQLPAILSISHRITGIILSGYITGLGVTTLVINRPLLEFITTISTNYPALFFLLKFGLIFPFTYHFFNGIRHLIWDSGKSLSLSGVYQSGYLMLAAAAVSGGAMYYF</sequence>
<evidence type="ECO:0000256" key="2">
    <source>
        <dbReference type="ARBA" id="ARBA00022617"/>
    </source>
</evidence>
<evidence type="ECO:0000256" key="7">
    <source>
        <dbReference type="ARBA" id="ARBA00023136"/>
    </source>
</evidence>
<keyword evidence="4" id="KW-0479">Metal-binding</keyword>
<dbReference type="InterPro" id="IPR018495">
    <property type="entry name" value="Succ_DH_cyt_bsu_CS"/>
</dbReference>
<dbReference type="GO" id="GO:0005739">
    <property type="term" value="C:mitochondrion"/>
    <property type="evidence" value="ECO:0007669"/>
    <property type="project" value="GOC"/>
</dbReference>
<dbReference type="InterPro" id="IPR014314">
    <property type="entry name" value="Succ_DH_cytb556"/>
</dbReference>
<dbReference type="EMBL" id="JARGDH010000002">
    <property type="protein sequence ID" value="KAL0275538.1"/>
    <property type="molecule type" value="Genomic_DNA"/>
</dbReference>
<feature type="transmembrane region" description="Helical" evidence="8">
    <location>
        <begin position="77"/>
        <end position="97"/>
    </location>
</feature>
<keyword evidence="3 8" id="KW-0812">Transmembrane</keyword>
<dbReference type="PROSITE" id="PS01001">
    <property type="entry name" value="SDH_CYT_2"/>
    <property type="match status" value="1"/>
</dbReference>
<dbReference type="NCBIfam" id="TIGR02970">
    <property type="entry name" value="succ_dehyd_cytB"/>
    <property type="match status" value="1"/>
</dbReference>
<evidence type="ECO:0000256" key="8">
    <source>
        <dbReference type="SAM" id="Phobius"/>
    </source>
</evidence>
<dbReference type="PANTHER" id="PTHR10978">
    <property type="entry name" value="SUCCINATE DEHYDROGENASE CYTOCHROME B560 SUBUNIT"/>
    <property type="match status" value="1"/>
</dbReference>